<name>A0ABP1R665_9HEXA</name>
<accession>A0ABP1R665</accession>
<sequence length="336" mass="38429">MFLKQGLILTLQRSLKIDSLFHILPFEWDEDKEKFRITNTLSSRFWRVAAFLFLTVTGTLMLLSSWRNKSSLDMMEICQMLMAALIFLFGGSILWMLHQEHLSVVGVLNGLVQIEEELEQDDMMSPQDSRTILLNWIGKLLVMTGKYYAIFVPVGAGIAPQFPTNAFAIYSWNEEAWNYTGWHLLYRNMWLKVKNGYDRLRLLVQIFNNVHAKGIIVHLLILLAVGQVLSLYCVIRCVGLPLLNLVTLLFLGFNSYIEVIGVYGCAGEVHGTSKYVRASLKRKSKVVKGNLAQKSMNSLPDLRIRFGSVNFIEVTTPLEFIDFTSSRLVDMLLFSR</sequence>
<comment type="caution">
    <text evidence="2">The sequence shown here is derived from an EMBL/GenBank/DDBJ whole genome shotgun (WGS) entry which is preliminary data.</text>
</comment>
<organism evidence="2 3">
    <name type="scientific">Orchesella dallaii</name>
    <dbReference type="NCBI Taxonomy" id="48710"/>
    <lineage>
        <taxon>Eukaryota</taxon>
        <taxon>Metazoa</taxon>
        <taxon>Ecdysozoa</taxon>
        <taxon>Arthropoda</taxon>
        <taxon>Hexapoda</taxon>
        <taxon>Collembola</taxon>
        <taxon>Entomobryomorpha</taxon>
        <taxon>Entomobryoidea</taxon>
        <taxon>Orchesellidae</taxon>
        <taxon>Orchesellinae</taxon>
        <taxon>Orchesella</taxon>
    </lineage>
</organism>
<dbReference type="EMBL" id="CAXLJM020000065">
    <property type="protein sequence ID" value="CAL8121228.1"/>
    <property type="molecule type" value="Genomic_DNA"/>
</dbReference>
<evidence type="ECO:0000256" key="1">
    <source>
        <dbReference type="SAM" id="Phobius"/>
    </source>
</evidence>
<feature type="transmembrane region" description="Helical" evidence="1">
    <location>
        <begin position="45"/>
        <end position="65"/>
    </location>
</feature>
<proteinExistence type="predicted"/>
<evidence type="ECO:0000313" key="2">
    <source>
        <dbReference type="EMBL" id="CAL8121228.1"/>
    </source>
</evidence>
<protein>
    <recommendedName>
        <fullName evidence="4">Odorant receptor</fullName>
    </recommendedName>
</protein>
<evidence type="ECO:0008006" key="4">
    <source>
        <dbReference type="Google" id="ProtNLM"/>
    </source>
</evidence>
<gene>
    <name evidence="2" type="ORF">ODALV1_LOCUS19281</name>
</gene>
<keyword evidence="3" id="KW-1185">Reference proteome</keyword>
<reference evidence="2 3" key="1">
    <citation type="submission" date="2024-08" db="EMBL/GenBank/DDBJ databases">
        <authorList>
            <person name="Cucini C."/>
            <person name="Frati F."/>
        </authorList>
    </citation>
    <scope>NUCLEOTIDE SEQUENCE [LARGE SCALE GENOMIC DNA]</scope>
</reference>
<keyword evidence="1" id="KW-0812">Transmembrane</keyword>
<keyword evidence="1" id="KW-1133">Transmembrane helix</keyword>
<feature type="transmembrane region" description="Helical" evidence="1">
    <location>
        <begin position="77"/>
        <end position="97"/>
    </location>
</feature>
<dbReference type="Proteomes" id="UP001642540">
    <property type="component" value="Unassembled WGS sequence"/>
</dbReference>
<feature type="transmembrane region" description="Helical" evidence="1">
    <location>
        <begin position="242"/>
        <end position="264"/>
    </location>
</feature>
<keyword evidence="1" id="KW-0472">Membrane</keyword>
<evidence type="ECO:0000313" key="3">
    <source>
        <dbReference type="Proteomes" id="UP001642540"/>
    </source>
</evidence>
<feature type="transmembrane region" description="Helical" evidence="1">
    <location>
        <begin position="215"/>
        <end position="235"/>
    </location>
</feature>